<dbReference type="Proteomes" id="UP000628017">
    <property type="component" value="Unassembled WGS sequence"/>
</dbReference>
<reference evidence="2" key="2">
    <citation type="submission" date="2020-09" db="EMBL/GenBank/DDBJ databases">
        <authorList>
            <person name="Sun Q."/>
            <person name="Zhou Y."/>
        </authorList>
    </citation>
    <scope>NUCLEOTIDE SEQUENCE</scope>
    <source>
        <strain evidence="2">CGMCC 1.15880</strain>
    </source>
</reference>
<proteinExistence type="predicted"/>
<dbReference type="Gene3D" id="3.30.830.10">
    <property type="entry name" value="Metalloenzyme, LuxS/M16 peptidase-like"/>
    <property type="match status" value="1"/>
</dbReference>
<dbReference type="AlphaFoldDB" id="A0A916QU81"/>
<gene>
    <name evidence="2" type="ORF">GCM10011498_12630</name>
</gene>
<evidence type="ECO:0000313" key="3">
    <source>
        <dbReference type="Proteomes" id="UP000628017"/>
    </source>
</evidence>
<reference evidence="2" key="1">
    <citation type="journal article" date="2014" name="Int. J. Syst. Evol. Microbiol.">
        <title>Complete genome sequence of Corynebacterium casei LMG S-19264T (=DSM 44701T), isolated from a smear-ripened cheese.</title>
        <authorList>
            <consortium name="US DOE Joint Genome Institute (JGI-PGF)"/>
            <person name="Walter F."/>
            <person name="Albersmeier A."/>
            <person name="Kalinowski J."/>
            <person name="Ruckert C."/>
        </authorList>
    </citation>
    <scope>NUCLEOTIDE SEQUENCE</scope>
    <source>
        <strain evidence="2">CGMCC 1.15880</strain>
    </source>
</reference>
<organism evidence="2 3">
    <name type="scientific">Neptunicoccus cionae</name>
    <dbReference type="NCBI Taxonomy" id="2035344"/>
    <lineage>
        <taxon>Bacteria</taxon>
        <taxon>Pseudomonadati</taxon>
        <taxon>Pseudomonadota</taxon>
        <taxon>Alphaproteobacteria</taxon>
        <taxon>Rhodobacterales</taxon>
        <taxon>Paracoccaceae</taxon>
        <taxon>Neptunicoccus</taxon>
    </lineage>
</organism>
<dbReference type="EMBL" id="BMKA01000002">
    <property type="protein sequence ID" value="GGA14016.1"/>
    <property type="molecule type" value="Genomic_DNA"/>
</dbReference>
<keyword evidence="3" id="KW-1185">Reference proteome</keyword>
<dbReference type="SUPFAM" id="SSF63411">
    <property type="entry name" value="LuxS/MPP-like metallohydrolase"/>
    <property type="match status" value="2"/>
</dbReference>
<feature type="domain" description="Peptidase M16 C-terminal" evidence="1">
    <location>
        <begin position="199"/>
        <end position="333"/>
    </location>
</feature>
<dbReference type="InterPro" id="IPR011249">
    <property type="entry name" value="Metalloenz_LuxS/M16"/>
</dbReference>
<dbReference type="InterPro" id="IPR007863">
    <property type="entry name" value="Peptidase_M16_C"/>
</dbReference>
<evidence type="ECO:0000259" key="1">
    <source>
        <dbReference type="Pfam" id="PF05193"/>
    </source>
</evidence>
<protein>
    <recommendedName>
        <fullName evidence="1">Peptidase M16 C-terminal domain-containing protein</fullName>
    </recommendedName>
</protein>
<sequence length="447" mass="48721">MLLRALTLLTVSLLLPLMARAELIAGSSDPKIAQLTPMRNGLSAITLVWAIPDLAMNRVLSLNAGLSTAISSGTAEMSAFEAETYREVNGISLGISTQPTDIALTLTAPHAAFPDALAHLNALLVNPAFSQDWYKRQSLLLAPVKVTKNRRPSHVINVLADYVRFPVATDGTDTSQADYVFGLPHQIIIRTQERDPSPLIQTAINGLPLRNAPVPSDHAPKEPASLPKGIIFAPDSDGQETLIIAVHHSLFDTPEQQVRANLLMDYMGANQGSEMFRIIRQEMRAAYDPASVFRQTARDHALLALSATVSTPEWPAVLETIRTIYETTRAGDVGAQGLANNHRRLLRGFEYKFATNPSWSAMQFLFEYPDGTTGDVQIPLFSALVKAKLDEVAKQGADSLPPFSDYLIVLIGGTLPPSAEMQSDGYCELSLSQPLRRCLEQMNAAQQ</sequence>
<comment type="caution">
    <text evidence="2">The sequence shown here is derived from an EMBL/GenBank/DDBJ whole genome shotgun (WGS) entry which is preliminary data.</text>
</comment>
<dbReference type="RefSeq" id="WP_188672203.1">
    <property type="nucleotide sequence ID" value="NZ_BMKA01000002.1"/>
</dbReference>
<dbReference type="Pfam" id="PF05193">
    <property type="entry name" value="Peptidase_M16_C"/>
    <property type="match status" value="1"/>
</dbReference>
<evidence type="ECO:0000313" key="2">
    <source>
        <dbReference type="EMBL" id="GGA14016.1"/>
    </source>
</evidence>
<dbReference type="GO" id="GO:0046872">
    <property type="term" value="F:metal ion binding"/>
    <property type="evidence" value="ECO:0007669"/>
    <property type="project" value="InterPro"/>
</dbReference>
<accession>A0A916QU81</accession>
<name>A0A916QU81_9RHOB</name>